<comment type="similarity">
    <text evidence="1">Belongs to the LamB/PxpA family.</text>
</comment>
<comment type="function">
    <text evidence="1">Catalyzes the cleavage of 5-oxoproline to form L-glutamate coupled to the hydrolysis of ATP to ADP and inorganic phosphate.</text>
</comment>
<accession>A0ABW6BEK5</accession>
<keyword evidence="3" id="KW-1185">Reference proteome</keyword>
<dbReference type="PANTHER" id="PTHR30292:SF0">
    <property type="entry name" value="5-OXOPROLINASE SUBUNIT A"/>
    <property type="match status" value="1"/>
</dbReference>
<proteinExistence type="inferred from homology"/>
<comment type="subunit">
    <text evidence="1">Forms a complex composed of PxpA, PxpB and PxpC.</text>
</comment>
<name>A0ABW6BEK5_9SPHI</name>
<dbReference type="Pfam" id="PF03746">
    <property type="entry name" value="LamB_YcsF"/>
    <property type="match status" value="1"/>
</dbReference>
<sequence length="252" mass="27382">MKNKRRIDLNCDIGESFGPWVMGNDEAILPYVSSVNIACGFHAGDPTTIMQTLALVASYDLRIGAHPGFYDRQGFGRREIQMSPKEVYDLMVYQIGALMGCVTARGLSLHHVKPHGALYNMAAKDALLADAIATAVYDVNPSLALYGLSGSELTRAGLGKGLHVYHEVFADRTYKQDGTLMPRSDSSALISDDQQAIEQVLRIVERGHVLSVDGSSVAIEADTICLHGDNSKAVVFAKRIVDVLHDHNIEIG</sequence>
<evidence type="ECO:0000256" key="1">
    <source>
        <dbReference type="HAMAP-Rule" id="MF_00691"/>
    </source>
</evidence>
<dbReference type="EMBL" id="JBHUPB010000003">
    <property type="protein sequence ID" value="MFD2966416.1"/>
    <property type="molecule type" value="Genomic_DNA"/>
</dbReference>
<dbReference type="PANTHER" id="PTHR30292">
    <property type="entry name" value="UNCHARACTERIZED PROTEIN YBGL-RELATED"/>
    <property type="match status" value="1"/>
</dbReference>
<dbReference type="Gene3D" id="3.20.20.370">
    <property type="entry name" value="Glycoside hydrolase/deacetylase"/>
    <property type="match status" value="1"/>
</dbReference>
<dbReference type="NCBIfam" id="NF003814">
    <property type="entry name" value="PRK05406.1-3"/>
    <property type="match status" value="1"/>
</dbReference>
<dbReference type="NCBIfam" id="NF003816">
    <property type="entry name" value="PRK05406.1-5"/>
    <property type="match status" value="1"/>
</dbReference>
<evidence type="ECO:0000313" key="2">
    <source>
        <dbReference type="EMBL" id="MFD2966416.1"/>
    </source>
</evidence>
<evidence type="ECO:0000313" key="3">
    <source>
        <dbReference type="Proteomes" id="UP001597525"/>
    </source>
</evidence>
<dbReference type="Proteomes" id="UP001597525">
    <property type="component" value="Unassembled WGS sequence"/>
</dbReference>
<organism evidence="2 3">
    <name type="scientific">Sphingobacterium bambusae</name>
    <dbReference type="NCBI Taxonomy" id="662858"/>
    <lineage>
        <taxon>Bacteria</taxon>
        <taxon>Pseudomonadati</taxon>
        <taxon>Bacteroidota</taxon>
        <taxon>Sphingobacteriia</taxon>
        <taxon>Sphingobacteriales</taxon>
        <taxon>Sphingobacteriaceae</taxon>
        <taxon>Sphingobacterium</taxon>
    </lineage>
</organism>
<keyword evidence="1" id="KW-0378">Hydrolase</keyword>
<comment type="caution">
    <text evidence="2">The sequence shown here is derived from an EMBL/GenBank/DDBJ whole genome shotgun (WGS) entry which is preliminary data.</text>
</comment>
<gene>
    <name evidence="1" type="primary">pxpA</name>
    <name evidence="2" type="ORF">ACFS7Y_03410</name>
</gene>
<dbReference type="HAMAP" id="MF_00691">
    <property type="entry name" value="PxpA"/>
    <property type="match status" value="1"/>
</dbReference>
<dbReference type="SUPFAM" id="SSF88713">
    <property type="entry name" value="Glycoside hydrolase/deacetylase"/>
    <property type="match status" value="1"/>
</dbReference>
<comment type="catalytic activity">
    <reaction evidence="1">
        <text>5-oxo-L-proline + ATP + 2 H2O = L-glutamate + ADP + phosphate + H(+)</text>
        <dbReference type="Rhea" id="RHEA:10348"/>
        <dbReference type="ChEBI" id="CHEBI:15377"/>
        <dbReference type="ChEBI" id="CHEBI:15378"/>
        <dbReference type="ChEBI" id="CHEBI:29985"/>
        <dbReference type="ChEBI" id="CHEBI:30616"/>
        <dbReference type="ChEBI" id="CHEBI:43474"/>
        <dbReference type="ChEBI" id="CHEBI:58402"/>
        <dbReference type="ChEBI" id="CHEBI:456216"/>
        <dbReference type="EC" id="3.5.2.9"/>
    </reaction>
</comment>
<keyword evidence="1" id="KW-0067">ATP-binding</keyword>
<dbReference type="RefSeq" id="WP_320184205.1">
    <property type="nucleotide sequence ID" value="NZ_CP138332.1"/>
</dbReference>
<dbReference type="InterPro" id="IPR005501">
    <property type="entry name" value="LamB/YcsF/PxpA-like"/>
</dbReference>
<keyword evidence="1" id="KW-0547">Nucleotide-binding</keyword>
<dbReference type="InterPro" id="IPR011330">
    <property type="entry name" value="Glyco_hydro/deAcase_b/a-brl"/>
</dbReference>
<protein>
    <recommendedName>
        <fullName evidence="1">5-oxoprolinase subunit A</fullName>
        <shortName evidence="1">5-OPase subunit A</shortName>
        <ecNumber evidence="1">3.5.2.9</ecNumber>
    </recommendedName>
    <alternativeName>
        <fullName evidence="1">5-oxoprolinase (ATP-hydrolyzing) subunit A</fullName>
    </alternativeName>
</protein>
<reference evidence="3" key="1">
    <citation type="journal article" date="2019" name="Int. J. Syst. Evol. Microbiol.">
        <title>The Global Catalogue of Microorganisms (GCM) 10K type strain sequencing project: providing services to taxonomists for standard genome sequencing and annotation.</title>
        <authorList>
            <consortium name="The Broad Institute Genomics Platform"/>
            <consortium name="The Broad Institute Genome Sequencing Center for Infectious Disease"/>
            <person name="Wu L."/>
            <person name="Ma J."/>
        </authorList>
    </citation>
    <scope>NUCLEOTIDE SEQUENCE [LARGE SCALE GENOMIC DNA]</scope>
    <source>
        <strain evidence="3">KCTC 22814</strain>
    </source>
</reference>
<dbReference type="CDD" id="cd10787">
    <property type="entry name" value="LamB_YcsF_like"/>
    <property type="match status" value="1"/>
</dbReference>
<dbReference type="EC" id="3.5.2.9" evidence="1"/>